<evidence type="ECO:0008006" key="3">
    <source>
        <dbReference type="Google" id="ProtNLM"/>
    </source>
</evidence>
<dbReference type="RefSeq" id="WP_212224853.1">
    <property type="nucleotide sequence ID" value="NZ_JAGUCN010000002.1"/>
</dbReference>
<protein>
    <recommendedName>
        <fullName evidence="3">DUF4926 domain-containing protein</fullName>
    </recommendedName>
</protein>
<gene>
    <name evidence="1" type="ORF">KEM09_02300</name>
</gene>
<evidence type="ECO:0000313" key="2">
    <source>
        <dbReference type="Proteomes" id="UP000721861"/>
    </source>
</evidence>
<evidence type="ECO:0000313" key="1">
    <source>
        <dbReference type="EMBL" id="MBS2210212.1"/>
    </source>
</evidence>
<sequence>MKAELFRIYSKELIYDTIDNCYKGNIGNIIEVYGLFPGGVDGYYQFNYNTGRAIKSVGVEGFKILYEE</sequence>
<proteinExistence type="predicted"/>
<comment type="caution">
    <text evidence="1">The sequence shown here is derived from an EMBL/GenBank/DDBJ whole genome shotgun (WGS) entry which is preliminary data.</text>
</comment>
<name>A0ABS5K5L8_9BACT</name>
<organism evidence="1 2">
    <name type="scientific">Carboxylicivirga mesophila</name>
    <dbReference type="NCBI Taxonomy" id="1166478"/>
    <lineage>
        <taxon>Bacteria</taxon>
        <taxon>Pseudomonadati</taxon>
        <taxon>Bacteroidota</taxon>
        <taxon>Bacteroidia</taxon>
        <taxon>Marinilabiliales</taxon>
        <taxon>Marinilabiliaceae</taxon>
        <taxon>Carboxylicivirga</taxon>
    </lineage>
</organism>
<keyword evidence="2" id="KW-1185">Reference proteome</keyword>
<accession>A0ABS5K5L8</accession>
<reference evidence="1 2" key="1">
    <citation type="journal article" date="2014" name="Int. J. Syst. Evol. Microbiol.">
        <title>Carboxylicivirga gen. nov. in the family Marinilabiliaceae with two novel species, Carboxylicivirga mesophila sp. nov. and Carboxylicivirga taeanensis sp. nov., and reclassification of Cytophaga fermentans as Saccharicrinis fermentans gen. nov., comb. nov.</title>
        <authorList>
            <person name="Yang S.H."/>
            <person name="Seo H.S."/>
            <person name="Woo J.H."/>
            <person name="Oh H.M."/>
            <person name="Jang H."/>
            <person name="Lee J.H."/>
            <person name="Kim S.J."/>
            <person name="Kwon K.K."/>
        </authorList>
    </citation>
    <scope>NUCLEOTIDE SEQUENCE [LARGE SCALE GENOMIC DNA]</scope>
    <source>
        <strain evidence="1 2">JCM 18290</strain>
    </source>
</reference>
<dbReference type="EMBL" id="JAGUCN010000002">
    <property type="protein sequence ID" value="MBS2210212.1"/>
    <property type="molecule type" value="Genomic_DNA"/>
</dbReference>
<dbReference type="Proteomes" id="UP000721861">
    <property type="component" value="Unassembled WGS sequence"/>
</dbReference>